<keyword evidence="2 6" id="KW-0349">Heme</keyword>
<feature type="compositionally biased region" description="Pro residues" evidence="7">
    <location>
        <begin position="226"/>
        <end position="236"/>
    </location>
</feature>
<dbReference type="RefSeq" id="WP_188910014.1">
    <property type="nucleotide sequence ID" value="NZ_BMIQ01000004.1"/>
</dbReference>
<keyword evidence="10" id="KW-1185">Reference proteome</keyword>
<feature type="domain" description="Cytochrome c" evidence="8">
    <location>
        <begin position="72"/>
        <end position="176"/>
    </location>
</feature>
<dbReference type="SUPFAM" id="SSF46626">
    <property type="entry name" value="Cytochrome c"/>
    <property type="match status" value="1"/>
</dbReference>
<evidence type="ECO:0000256" key="4">
    <source>
        <dbReference type="ARBA" id="ARBA00022982"/>
    </source>
</evidence>
<reference evidence="9" key="1">
    <citation type="journal article" date="2014" name="Int. J. Syst. Evol. Microbiol.">
        <title>Complete genome sequence of Corynebacterium casei LMG S-19264T (=DSM 44701T), isolated from a smear-ripened cheese.</title>
        <authorList>
            <consortium name="US DOE Joint Genome Institute (JGI-PGF)"/>
            <person name="Walter F."/>
            <person name="Albersmeier A."/>
            <person name="Kalinowski J."/>
            <person name="Ruckert C."/>
        </authorList>
    </citation>
    <scope>NUCLEOTIDE SEQUENCE</scope>
    <source>
        <strain evidence="9">CGMCC 1.15367</strain>
    </source>
</reference>
<keyword evidence="3 6" id="KW-0479">Metal-binding</keyword>
<evidence type="ECO:0000256" key="1">
    <source>
        <dbReference type="ARBA" id="ARBA00022448"/>
    </source>
</evidence>
<dbReference type="InterPro" id="IPR002327">
    <property type="entry name" value="Cyt_c_1A/1B"/>
</dbReference>
<comment type="caution">
    <text evidence="9">The sequence shown here is derived from an EMBL/GenBank/DDBJ whole genome shotgun (WGS) entry which is preliminary data.</text>
</comment>
<keyword evidence="4" id="KW-0249">Electron transport</keyword>
<proteinExistence type="predicted"/>
<dbReference type="Pfam" id="PF00034">
    <property type="entry name" value="Cytochrom_C"/>
    <property type="match status" value="1"/>
</dbReference>
<gene>
    <name evidence="9" type="ORF">GCM10011390_31070</name>
</gene>
<evidence type="ECO:0000256" key="6">
    <source>
        <dbReference type="PROSITE-ProRule" id="PRU00433"/>
    </source>
</evidence>
<feature type="compositionally biased region" description="Low complexity" evidence="7">
    <location>
        <begin position="183"/>
        <end position="225"/>
    </location>
</feature>
<dbReference type="EMBL" id="BMIQ01000004">
    <property type="protein sequence ID" value="GGE09774.1"/>
    <property type="molecule type" value="Genomic_DNA"/>
</dbReference>
<reference evidence="9" key="2">
    <citation type="submission" date="2020-09" db="EMBL/GenBank/DDBJ databases">
        <authorList>
            <person name="Sun Q."/>
            <person name="Zhou Y."/>
        </authorList>
    </citation>
    <scope>NUCLEOTIDE SEQUENCE</scope>
    <source>
        <strain evidence="9">CGMCC 1.15367</strain>
    </source>
</reference>
<dbReference type="GO" id="GO:0009055">
    <property type="term" value="F:electron transfer activity"/>
    <property type="evidence" value="ECO:0007669"/>
    <property type="project" value="InterPro"/>
</dbReference>
<dbReference type="InterPro" id="IPR036909">
    <property type="entry name" value="Cyt_c-like_dom_sf"/>
</dbReference>
<dbReference type="GO" id="GO:0020037">
    <property type="term" value="F:heme binding"/>
    <property type="evidence" value="ECO:0007669"/>
    <property type="project" value="InterPro"/>
</dbReference>
<evidence type="ECO:0000313" key="10">
    <source>
        <dbReference type="Proteomes" id="UP000644699"/>
    </source>
</evidence>
<protein>
    <submittedName>
        <fullName evidence="9">Cysteine desulfurase</fullName>
    </submittedName>
</protein>
<keyword evidence="5 6" id="KW-0408">Iron</keyword>
<dbReference type="PRINTS" id="PR00604">
    <property type="entry name" value="CYTCHRMECIAB"/>
</dbReference>
<sequence length="236" mass="23732">MDSFEANKIFGAILGVVFVLFGGSLLAEAWFSSEAPEKPGYAIQALETPAAGGGAGADANAVPPAAQILASASADAGLAQFKKCQACHSGEKGGPNKVGPDLWGVVGRPIASHEGFSYSAGLKDFAGQGDGKWDFEKLNHFIHGPKDYVKGTAMGFAGIKNDKDRGDLLAYLRTLSDNPEPLPTADAAATAPAAPATEQPGTTTAPGNDSQPQAPAAGVGATPAKPATPPAPAPAP</sequence>
<dbReference type="Proteomes" id="UP000644699">
    <property type="component" value="Unassembled WGS sequence"/>
</dbReference>
<evidence type="ECO:0000256" key="5">
    <source>
        <dbReference type="ARBA" id="ARBA00023004"/>
    </source>
</evidence>
<dbReference type="GO" id="GO:0046872">
    <property type="term" value="F:metal ion binding"/>
    <property type="evidence" value="ECO:0007669"/>
    <property type="project" value="UniProtKB-KW"/>
</dbReference>
<evidence type="ECO:0000313" key="9">
    <source>
        <dbReference type="EMBL" id="GGE09774.1"/>
    </source>
</evidence>
<organism evidence="9 10">
    <name type="scientific">Aureimonas endophytica</name>
    <dbReference type="NCBI Taxonomy" id="2027858"/>
    <lineage>
        <taxon>Bacteria</taxon>
        <taxon>Pseudomonadati</taxon>
        <taxon>Pseudomonadota</taxon>
        <taxon>Alphaproteobacteria</taxon>
        <taxon>Hyphomicrobiales</taxon>
        <taxon>Aurantimonadaceae</taxon>
        <taxon>Aureimonas</taxon>
    </lineage>
</organism>
<evidence type="ECO:0000256" key="3">
    <source>
        <dbReference type="ARBA" id="ARBA00022723"/>
    </source>
</evidence>
<dbReference type="InterPro" id="IPR009056">
    <property type="entry name" value="Cyt_c-like_dom"/>
</dbReference>
<name>A0A916ZQY2_9HYPH</name>
<evidence type="ECO:0000256" key="7">
    <source>
        <dbReference type="SAM" id="MobiDB-lite"/>
    </source>
</evidence>
<feature type="region of interest" description="Disordered" evidence="7">
    <location>
        <begin position="177"/>
        <end position="236"/>
    </location>
</feature>
<dbReference type="AlphaFoldDB" id="A0A916ZQY2"/>
<dbReference type="PROSITE" id="PS51007">
    <property type="entry name" value="CYTC"/>
    <property type="match status" value="1"/>
</dbReference>
<dbReference type="PANTHER" id="PTHR11961">
    <property type="entry name" value="CYTOCHROME C"/>
    <property type="match status" value="1"/>
</dbReference>
<evidence type="ECO:0000256" key="2">
    <source>
        <dbReference type="ARBA" id="ARBA00022617"/>
    </source>
</evidence>
<dbReference type="Gene3D" id="1.10.760.10">
    <property type="entry name" value="Cytochrome c-like domain"/>
    <property type="match status" value="1"/>
</dbReference>
<accession>A0A916ZQY2</accession>
<keyword evidence="1" id="KW-0813">Transport</keyword>
<evidence type="ECO:0000259" key="8">
    <source>
        <dbReference type="PROSITE" id="PS51007"/>
    </source>
</evidence>